<evidence type="ECO:0000256" key="1">
    <source>
        <dbReference type="SAM" id="Phobius"/>
    </source>
</evidence>
<feature type="transmembrane region" description="Helical" evidence="1">
    <location>
        <begin position="60"/>
        <end position="82"/>
    </location>
</feature>
<proteinExistence type="predicted"/>
<gene>
    <name evidence="2" type="ORF">NOCA1190114</name>
</gene>
<evidence type="ECO:0000313" key="2">
    <source>
        <dbReference type="EMBL" id="CUR59826.1"/>
    </source>
</evidence>
<accession>A0A2P2CCV5</accession>
<feature type="transmembrane region" description="Helical" evidence="1">
    <location>
        <begin position="88"/>
        <end position="108"/>
    </location>
</feature>
<organism evidence="2">
    <name type="scientific">metagenome</name>
    <dbReference type="NCBI Taxonomy" id="256318"/>
    <lineage>
        <taxon>unclassified sequences</taxon>
        <taxon>metagenomes</taxon>
    </lineage>
</organism>
<name>A0A2P2CCV5_9ZZZZ</name>
<keyword evidence="1" id="KW-0472">Membrane</keyword>
<feature type="transmembrane region" description="Helical" evidence="1">
    <location>
        <begin position="29"/>
        <end position="48"/>
    </location>
</feature>
<protein>
    <submittedName>
        <fullName evidence="2">Uncharacterized protein</fullName>
    </submittedName>
</protein>
<dbReference type="AlphaFoldDB" id="A0A2P2CCV5"/>
<dbReference type="EMBL" id="CZKB01000011">
    <property type="protein sequence ID" value="CUR59826.1"/>
    <property type="molecule type" value="Genomic_DNA"/>
</dbReference>
<reference evidence="2" key="1">
    <citation type="submission" date="2015-08" db="EMBL/GenBank/DDBJ databases">
        <authorList>
            <person name="Babu N.S."/>
            <person name="Beckwith C.J."/>
            <person name="Beseler K.G."/>
            <person name="Brison A."/>
            <person name="Carone J.V."/>
            <person name="Caskin T.P."/>
            <person name="Diamond M."/>
            <person name="Durham M.E."/>
            <person name="Foxe J.M."/>
            <person name="Go M."/>
            <person name="Henderson B.A."/>
            <person name="Jones I.B."/>
            <person name="McGettigan J.A."/>
            <person name="Micheletti S.J."/>
            <person name="Nasrallah M.E."/>
            <person name="Ortiz D."/>
            <person name="Piller C.R."/>
            <person name="Privatt S.R."/>
            <person name="Schneider S.L."/>
            <person name="Sharp S."/>
            <person name="Smith T.C."/>
            <person name="Stanton J.D."/>
            <person name="Ullery H.E."/>
            <person name="Wilson R.J."/>
            <person name="Serrano M.G."/>
            <person name="Buck G."/>
            <person name="Lee V."/>
            <person name="Wang Y."/>
            <person name="Carvalho R."/>
            <person name="Voegtly L."/>
            <person name="Shi R."/>
            <person name="Duckworth R."/>
            <person name="Johnson A."/>
            <person name="Loviza R."/>
            <person name="Walstead R."/>
            <person name="Shah Z."/>
            <person name="Kiflezghi M."/>
            <person name="Wade K."/>
            <person name="Ball S.L."/>
            <person name="Bradley K.W."/>
            <person name="Asai D.J."/>
            <person name="Bowman C.A."/>
            <person name="Russell D.A."/>
            <person name="Pope W.H."/>
            <person name="Jacobs-Sera D."/>
            <person name="Hendrix R.W."/>
            <person name="Hatfull G.F."/>
        </authorList>
    </citation>
    <scope>NUCLEOTIDE SEQUENCE</scope>
</reference>
<sequence length="191" mass="21335">MSVYRFAWGLGAALATGWAAASVLAAGTWFGVLAVSLLLASGGGLLAHTFCEDRPDQWRWTVRATLWTWAGAAVCGGLTSAWPRGGALLALVLVLTCPFVLGWARVLMLRAMMRSSKGPLEALGRRQLLRRWQWTTIEVQRSTTPLERRLALVEQRRMMLDELERRDPLHFDDWVVSAVPDRAPSVRRHQT</sequence>
<keyword evidence="1" id="KW-1133">Transmembrane helix</keyword>
<keyword evidence="1" id="KW-0812">Transmembrane</keyword>